<dbReference type="RefSeq" id="XP_046005412.1">
    <property type="nucleotide sequence ID" value="XM_046157457.1"/>
</dbReference>
<feature type="transmembrane region" description="Helical" evidence="1">
    <location>
        <begin position="43"/>
        <end position="60"/>
    </location>
</feature>
<dbReference type="AlphaFoldDB" id="A0A9P9BIK5"/>
<proteinExistence type="predicted"/>
<sequence>MNRQRQGSCAFFLLRRCHCGAHHWCRRGGSRVCVGVRHLARAVLLLLLVLVLGLLLLLLLEPPLTHGLLNHALLLLVCDAQCLAHGAQLVDGHLHDHAGFCGCFAGCCGGVGVVLRVQAGVEEEVRVLLLFSSGCCCCGGGGGGGGCDWRRRAAVCDGIAAVVVVVALWRRRPCRVAAVGNLVDGDGREGRAELRRCRRGACGVCLAGRRDGGIRIERDAGHGDLVVADGDRARPVCEGYFALVGKGIVSSSARPGLDTLVGDWQVSLRLLAMGDTPMEKEKVGIVPEHNIKTRASRIGVG</sequence>
<evidence type="ECO:0000313" key="2">
    <source>
        <dbReference type="EMBL" id="KAH7014445.1"/>
    </source>
</evidence>
<keyword evidence="1" id="KW-0812">Transmembrane</keyword>
<reference evidence="2" key="1">
    <citation type="journal article" date="2021" name="Nat. Commun.">
        <title>Genetic determinants of endophytism in the Arabidopsis root mycobiome.</title>
        <authorList>
            <person name="Mesny F."/>
            <person name="Miyauchi S."/>
            <person name="Thiergart T."/>
            <person name="Pickel B."/>
            <person name="Atanasova L."/>
            <person name="Karlsson M."/>
            <person name="Huettel B."/>
            <person name="Barry K.W."/>
            <person name="Haridas S."/>
            <person name="Chen C."/>
            <person name="Bauer D."/>
            <person name="Andreopoulos W."/>
            <person name="Pangilinan J."/>
            <person name="LaButti K."/>
            <person name="Riley R."/>
            <person name="Lipzen A."/>
            <person name="Clum A."/>
            <person name="Drula E."/>
            <person name="Henrissat B."/>
            <person name="Kohler A."/>
            <person name="Grigoriev I.V."/>
            <person name="Martin F.M."/>
            <person name="Hacquard S."/>
        </authorList>
    </citation>
    <scope>NUCLEOTIDE SEQUENCE</scope>
    <source>
        <strain evidence="2">MPI-CAGE-CH-0230</strain>
    </source>
</reference>
<name>A0A9P9BIK5_9PEZI</name>
<organism evidence="2 3">
    <name type="scientific">Microdochium trichocladiopsis</name>
    <dbReference type="NCBI Taxonomy" id="1682393"/>
    <lineage>
        <taxon>Eukaryota</taxon>
        <taxon>Fungi</taxon>
        <taxon>Dikarya</taxon>
        <taxon>Ascomycota</taxon>
        <taxon>Pezizomycotina</taxon>
        <taxon>Sordariomycetes</taxon>
        <taxon>Xylariomycetidae</taxon>
        <taxon>Xylariales</taxon>
        <taxon>Microdochiaceae</taxon>
        <taxon>Microdochium</taxon>
    </lineage>
</organism>
<evidence type="ECO:0000313" key="3">
    <source>
        <dbReference type="Proteomes" id="UP000756346"/>
    </source>
</evidence>
<dbReference type="EMBL" id="JAGTJQ010000013">
    <property type="protein sequence ID" value="KAH7014445.1"/>
    <property type="molecule type" value="Genomic_DNA"/>
</dbReference>
<protein>
    <submittedName>
        <fullName evidence="2">Uncharacterized protein</fullName>
    </submittedName>
</protein>
<keyword evidence="1" id="KW-0472">Membrane</keyword>
<comment type="caution">
    <text evidence="2">The sequence shown here is derived from an EMBL/GenBank/DDBJ whole genome shotgun (WGS) entry which is preliminary data.</text>
</comment>
<evidence type="ECO:0000256" key="1">
    <source>
        <dbReference type="SAM" id="Phobius"/>
    </source>
</evidence>
<keyword evidence="3" id="KW-1185">Reference proteome</keyword>
<accession>A0A9P9BIK5</accession>
<dbReference type="GeneID" id="70187003"/>
<dbReference type="Proteomes" id="UP000756346">
    <property type="component" value="Unassembled WGS sequence"/>
</dbReference>
<gene>
    <name evidence="2" type="ORF">B0I36DRAFT_355657</name>
</gene>
<keyword evidence="1" id="KW-1133">Transmembrane helix</keyword>